<feature type="domain" description="HD" evidence="1">
    <location>
        <begin position="7"/>
        <end position="149"/>
    </location>
</feature>
<accession>A0A7C2M9X4</accession>
<dbReference type="PANTHER" id="PTHR36442:SF1">
    <property type="entry name" value="CYCLIC-DI-AMP PHOSPHODIESTERASE PGPH"/>
    <property type="match status" value="1"/>
</dbReference>
<proteinExistence type="predicted"/>
<feature type="non-terminal residue" evidence="2">
    <location>
        <position position="1"/>
    </location>
</feature>
<dbReference type="PANTHER" id="PTHR36442">
    <property type="entry name" value="CYCLIC-DI-AMP PHOSPHODIESTERASE PGPH"/>
    <property type="match status" value="1"/>
</dbReference>
<dbReference type="EMBL" id="DSEE01000518">
    <property type="protein sequence ID" value="HER40980.1"/>
    <property type="molecule type" value="Genomic_DNA"/>
</dbReference>
<dbReference type="SUPFAM" id="SSF109604">
    <property type="entry name" value="HD-domain/PDEase-like"/>
    <property type="match status" value="1"/>
</dbReference>
<dbReference type="Gene3D" id="1.10.3210.10">
    <property type="entry name" value="Hypothetical protein af1432"/>
    <property type="match status" value="1"/>
</dbReference>
<dbReference type="Proteomes" id="UP000885753">
    <property type="component" value="Unassembled WGS sequence"/>
</dbReference>
<organism evidence="2">
    <name type="scientific">Salinimicrobium catena</name>
    <dbReference type="NCBI Taxonomy" id="390640"/>
    <lineage>
        <taxon>Bacteria</taxon>
        <taxon>Pseudomonadati</taxon>
        <taxon>Bacteroidota</taxon>
        <taxon>Flavobacteriia</taxon>
        <taxon>Flavobacteriales</taxon>
        <taxon>Flavobacteriaceae</taxon>
        <taxon>Salinimicrobium</taxon>
    </lineage>
</organism>
<comment type="caution">
    <text evidence="2">The sequence shown here is derived from an EMBL/GenBank/DDBJ whole genome shotgun (WGS) entry which is preliminary data.</text>
</comment>
<reference evidence="2" key="1">
    <citation type="journal article" date="2020" name="mSystems">
        <title>Genome- and Community-Level Interaction Insights into Carbon Utilization and Element Cycling Functions of Hydrothermarchaeota in Hydrothermal Sediment.</title>
        <authorList>
            <person name="Zhou Z."/>
            <person name="Liu Y."/>
            <person name="Xu W."/>
            <person name="Pan J."/>
            <person name="Luo Z.H."/>
            <person name="Li M."/>
        </authorList>
    </citation>
    <scope>NUCLEOTIDE SEQUENCE [LARGE SCALE GENOMIC DNA]</scope>
    <source>
        <strain evidence="2">SpSt-1235</strain>
    </source>
</reference>
<evidence type="ECO:0000259" key="1">
    <source>
        <dbReference type="PROSITE" id="PS51831"/>
    </source>
</evidence>
<evidence type="ECO:0000313" key="2">
    <source>
        <dbReference type="EMBL" id="HER40980.1"/>
    </source>
</evidence>
<dbReference type="PROSITE" id="PS51831">
    <property type="entry name" value="HD"/>
    <property type="match status" value="1"/>
</dbReference>
<dbReference type="InterPro" id="IPR006675">
    <property type="entry name" value="HDIG_dom"/>
</dbReference>
<dbReference type="SMART" id="SM00471">
    <property type="entry name" value="HDc"/>
    <property type="match status" value="1"/>
</dbReference>
<gene>
    <name evidence="2" type="ORF">ENO10_07150</name>
</gene>
<dbReference type="InterPro" id="IPR052722">
    <property type="entry name" value="PgpH_phosphodiesterase"/>
</dbReference>
<name>A0A7C2M9X4_9FLAO</name>
<dbReference type="CDD" id="cd00077">
    <property type="entry name" value="HDc"/>
    <property type="match status" value="1"/>
</dbReference>
<dbReference type="NCBIfam" id="TIGR00277">
    <property type="entry name" value="HDIG"/>
    <property type="match status" value="1"/>
</dbReference>
<dbReference type="Pfam" id="PF01966">
    <property type="entry name" value="HD"/>
    <property type="match status" value="1"/>
</dbReference>
<dbReference type="InterPro" id="IPR003607">
    <property type="entry name" value="HD/PDEase_dom"/>
</dbReference>
<dbReference type="AlphaFoldDB" id="A0A7C2M9X4"/>
<protein>
    <submittedName>
        <fullName evidence="2">HDIG domain-containing protein</fullName>
    </submittedName>
</protein>
<sequence length="211" mass="23897">SDKAPGTFHHSLNVANLAEAAANEIGANSMLARVGALYHDIGKMKNPTYFTENQTTSVNSHDELSPKESADIIIEHVINGIEIAKKRNLPDRVIDFIRTHHGTTTVYYFFKKEKEVNPDANPDDFRYPGPMPFSKETAILMMCDSVEAASKSIKEPTAGLIDDFVEKIINKQMEEGQFLNSNITFMEIQLVKKVLKRKLKNIYHLRIEYPE</sequence>
<dbReference type="InterPro" id="IPR006674">
    <property type="entry name" value="HD_domain"/>
</dbReference>